<keyword evidence="6" id="KW-0812">Transmembrane</keyword>
<dbReference type="Proteomes" id="UP001166947">
    <property type="component" value="Unassembled WGS sequence"/>
</dbReference>
<evidence type="ECO:0000256" key="6">
    <source>
        <dbReference type="ARBA" id="ARBA00022692"/>
    </source>
</evidence>
<dbReference type="InterPro" id="IPR037682">
    <property type="entry name" value="TonB_C"/>
</dbReference>
<name>A0ABT2FDG8_9NEIS</name>
<evidence type="ECO:0000256" key="5">
    <source>
        <dbReference type="ARBA" id="ARBA00022519"/>
    </source>
</evidence>
<comment type="caution">
    <text evidence="13">The sequence shown here is derived from an EMBL/GenBank/DDBJ whole genome shotgun (WGS) entry which is preliminary data.</text>
</comment>
<keyword evidence="8" id="KW-1133">Transmembrane helix</keyword>
<dbReference type="InterPro" id="IPR006260">
    <property type="entry name" value="TonB/TolA_C"/>
</dbReference>
<evidence type="ECO:0000256" key="2">
    <source>
        <dbReference type="ARBA" id="ARBA00006555"/>
    </source>
</evidence>
<proteinExistence type="inferred from homology"/>
<feature type="domain" description="TonB C-terminal" evidence="12">
    <location>
        <begin position="210"/>
        <end position="295"/>
    </location>
</feature>
<gene>
    <name evidence="13" type="ORF">NXS09_07590</name>
</gene>
<comment type="similarity">
    <text evidence="2 10">Belongs to the TonB family.</text>
</comment>
<feature type="compositionally biased region" description="Basic and acidic residues" evidence="11">
    <location>
        <begin position="104"/>
        <end position="144"/>
    </location>
</feature>
<comment type="function">
    <text evidence="10">Interacts with outer membrane receptor proteins that carry out high-affinity binding and energy dependent uptake into the periplasmic space of specific substrates. It could act to transduce energy from the cytoplasmic membrane to specific energy-requiring processes in the outer membrane, resulting in the release into the periplasm of ligands bound by these outer membrane proteins.</text>
</comment>
<evidence type="ECO:0000256" key="1">
    <source>
        <dbReference type="ARBA" id="ARBA00004383"/>
    </source>
</evidence>
<dbReference type="InterPro" id="IPR003538">
    <property type="entry name" value="TonB"/>
</dbReference>
<feature type="compositionally biased region" description="Polar residues" evidence="11">
    <location>
        <begin position="146"/>
        <end position="156"/>
    </location>
</feature>
<evidence type="ECO:0000256" key="11">
    <source>
        <dbReference type="SAM" id="MobiDB-lite"/>
    </source>
</evidence>
<dbReference type="PRINTS" id="PR01374">
    <property type="entry name" value="TONBPROTEIN"/>
</dbReference>
<dbReference type="PANTHER" id="PTHR33446">
    <property type="entry name" value="PROTEIN TONB-RELATED"/>
    <property type="match status" value="1"/>
</dbReference>
<dbReference type="SUPFAM" id="SSF74653">
    <property type="entry name" value="TolA/TonB C-terminal domain"/>
    <property type="match status" value="1"/>
</dbReference>
<dbReference type="NCBIfam" id="TIGR01352">
    <property type="entry name" value="tonB_Cterm"/>
    <property type="match status" value="1"/>
</dbReference>
<dbReference type="PROSITE" id="PS52015">
    <property type="entry name" value="TONB_CTD"/>
    <property type="match status" value="1"/>
</dbReference>
<evidence type="ECO:0000256" key="9">
    <source>
        <dbReference type="ARBA" id="ARBA00023136"/>
    </source>
</evidence>
<dbReference type="RefSeq" id="WP_259291952.1">
    <property type="nucleotide sequence ID" value="NZ_JANUXW010000006.1"/>
</dbReference>
<feature type="compositionally biased region" description="Basic residues" evidence="11">
    <location>
        <begin position="80"/>
        <end position="90"/>
    </location>
</feature>
<keyword evidence="5 10" id="KW-0997">Cell inner membrane</keyword>
<sequence length="295" mass="30761">MKNERILPPTALVLVTFLHMGVIALAWQIRQPAQVGMEQIEFIDLGDFGGGDGTPEGAGSPAPEESPPAPPQPEPPKPKVQPKPKPKPVVKRKDTIKPVITKKAKADIRKPKPEPDPKPEPKPDPKPKTPEKSTEDAAKKEEPQKATGNQVTAQNGTGNGAGRSETQGKGSGSNGTGTGRGLGRGEGSGSKTGSGHGSGSGGGTGAGSSRGNPNRATGSIPRPPYPPLSREMEEEGTVRLAVLVSPDGKVANVRIAKSSGHVRLDRAAQKAAQSGRFRPNGWTEYSVSVQFALRD</sequence>
<dbReference type="InterPro" id="IPR051045">
    <property type="entry name" value="TonB-dependent_transducer"/>
</dbReference>
<evidence type="ECO:0000256" key="10">
    <source>
        <dbReference type="RuleBase" id="RU362123"/>
    </source>
</evidence>
<accession>A0ABT2FDG8</accession>
<evidence type="ECO:0000313" key="13">
    <source>
        <dbReference type="EMBL" id="MCS4534160.1"/>
    </source>
</evidence>
<keyword evidence="4 10" id="KW-1003">Cell membrane</keyword>
<keyword evidence="10" id="KW-0735">Signal-anchor</keyword>
<evidence type="ECO:0000256" key="8">
    <source>
        <dbReference type="ARBA" id="ARBA00022989"/>
    </source>
</evidence>
<keyword evidence="7 10" id="KW-0653">Protein transport</keyword>
<feature type="compositionally biased region" description="Pro residues" evidence="11">
    <location>
        <begin position="64"/>
        <end position="79"/>
    </location>
</feature>
<comment type="subcellular location">
    <subcellularLocation>
        <location evidence="1 10">Cell inner membrane</location>
        <topology evidence="1 10">Single-pass membrane protein</topology>
        <orientation evidence="1 10">Periplasmic side</orientation>
    </subcellularLocation>
</comment>
<organism evidence="13 14">
    <name type="scientific">Neisseria montereyensis</name>
    <dbReference type="NCBI Taxonomy" id="2973938"/>
    <lineage>
        <taxon>Bacteria</taxon>
        <taxon>Pseudomonadati</taxon>
        <taxon>Pseudomonadota</taxon>
        <taxon>Betaproteobacteria</taxon>
        <taxon>Neisseriales</taxon>
        <taxon>Neisseriaceae</taxon>
        <taxon>Neisseria</taxon>
    </lineage>
</organism>
<evidence type="ECO:0000259" key="12">
    <source>
        <dbReference type="PROSITE" id="PS52015"/>
    </source>
</evidence>
<evidence type="ECO:0000313" key="14">
    <source>
        <dbReference type="Proteomes" id="UP001166947"/>
    </source>
</evidence>
<dbReference type="Gene3D" id="3.30.1150.10">
    <property type="match status" value="1"/>
</dbReference>
<reference evidence="13" key="2">
    <citation type="journal article" date="2023" name="Curr. Microbiol.">
        <title>Neisseria montereyensis sp. nov., Isolated from Oropharynx of California Sea Lion (Zalophus californianus): Genomic, Phylogenetic, and Phenotypic Study.</title>
        <authorList>
            <person name="Volokhov D.V."/>
            <person name="Zagorodnyaya T.A."/>
            <person name="Furtak V.A."/>
            <person name="Nattanmai G."/>
            <person name="Randall L."/>
            <person name="Jose S."/>
            <person name="Gao Y."/>
            <person name="Gulland F.M."/>
            <person name="Eisenberg T."/>
            <person name="Delmonte P."/>
            <person name="Blom J."/>
            <person name="Mitchell K.K."/>
        </authorList>
    </citation>
    <scope>NUCLEOTIDE SEQUENCE</scope>
    <source>
        <strain evidence="13">CSL10203-ORH2</strain>
    </source>
</reference>
<keyword evidence="14" id="KW-1185">Reference proteome</keyword>
<dbReference type="PANTHER" id="PTHR33446:SF2">
    <property type="entry name" value="PROTEIN TONB"/>
    <property type="match status" value="1"/>
</dbReference>
<feature type="compositionally biased region" description="Gly residues" evidence="11">
    <location>
        <begin position="169"/>
        <end position="208"/>
    </location>
</feature>
<evidence type="ECO:0000256" key="4">
    <source>
        <dbReference type="ARBA" id="ARBA00022475"/>
    </source>
</evidence>
<evidence type="ECO:0000256" key="3">
    <source>
        <dbReference type="ARBA" id="ARBA00022448"/>
    </source>
</evidence>
<evidence type="ECO:0000256" key="7">
    <source>
        <dbReference type="ARBA" id="ARBA00022927"/>
    </source>
</evidence>
<feature type="region of interest" description="Disordered" evidence="11">
    <location>
        <begin position="44"/>
        <end position="235"/>
    </location>
</feature>
<dbReference type="EMBL" id="JANUXW010000006">
    <property type="protein sequence ID" value="MCS4534160.1"/>
    <property type="molecule type" value="Genomic_DNA"/>
</dbReference>
<reference evidence="13" key="1">
    <citation type="submission" date="2022-08" db="EMBL/GenBank/DDBJ databases">
        <authorList>
            <person name="Volokhov D.V."/>
            <person name="Furtak V.A."/>
            <person name="Zagorodnyaya T.A."/>
        </authorList>
    </citation>
    <scope>NUCLEOTIDE SEQUENCE</scope>
    <source>
        <strain evidence="13">CSL10203-ORH2</strain>
    </source>
</reference>
<keyword evidence="9" id="KW-0472">Membrane</keyword>
<feature type="compositionally biased region" description="Gly residues" evidence="11">
    <location>
        <begin position="47"/>
        <end position="56"/>
    </location>
</feature>
<protein>
    <recommendedName>
        <fullName evidence="10">Protein TonB</fullName>
    </recommendedName>
</protein>
<dbReference type="Pfam" id="PF03544">
    <property type="entry name" value="TonB_C"/>
    <property type="match status" value="1"/>
</dbReference>
<keyword evidence="3 10" id="KW-0813">Transport</keyword>